<organism evidence="1 2">
    <name type="scientific">Angomonas deanei</name>
    <dbReference type="NCBI Taxonomy" id="59799"/>
    <lineage>
        <taxon>Eukaryota</taxon>
        <taxon>Discoba</taxon>
        <taxon>Euglenozoa</taxon>
        <taxon>Kinetoplastea</taxon>
        <taxon>Metakinetoplastina</taxon>
        <taxon>Trypanosomatida</taxon>
        <taxon>Trypanosomatidae</taxon>
        <taxon>Strigomonadinae</taxon>
        <taxon>Angomonas</taxon>
    </lineage>
</organism>
<gene>
    <name evidence="1" type="ORF">ADEAN_000062700</name>
</gene>
<dbReference type="EMBL" id="LR877145">
    <property type="protein sequence ID" value="CAD2213191.1"/>
    <property type="molecule type" value="Genomic_DNA"/>
</dbReference>
<reference evidence="1 2" key="1">
    <citation type="submission" date="2020-08" db="EMBL/GenBank/DDBJ databases">
        <authorList>
            <person name="Newling K."/>
            <person name="Davey J."/>
            <person name="Forrester S."/>
        </authorList>
    </citation>
    <scope>NUCLEOTIDE SEQUENCE [LARGE SCALE GENOMIC DNA]</scope>
    <source>
        <strain evidence="2">Crithidia deanei Carvalho (ATCC PRA-265)</strain>
    </source>
</reference>
<proteinExistence type="predicted"/>
<dbReference type="AlphaFoldDB" id="A0A7G2C1U3"/>
<sequence>MGVDERERQEIHEAQTREQTVTYFELIRSLFGKIKEQYNAAQLVRQLHELNPYPEKTEGGKEQLGVLLQYESSGLTAVTYDEASSQVVQLGSKLAQLPTEELNNVLIHFNREKASVAKLRKDLSDAVL</sequence>
<dbReference type="Proteomes" id="UP000515908">
    <property type="component" value="Chromosome 01"/>
</dbReference>
<name>A0A7G2C1U3_9TRYP</name>
<protein>
    <submittedName>
        <fullName evidence="1">Uncharacterized protein</fullName>
    </submittedName>
</protein>
<evidence type="ECO:0000313" key="2">
    <source>
        <dbReference type="Proteomes" id="UP000515908"/>
    </source>
</evidence>
<keyword evidence="2" id="KW-1185">Reference proteome</keyword>
<evidence type="ECO:0000313" key="1">
    <source>
        <dbReference type="EMBL" id="CAD2213191.1"/>
    </source>
</evidence>
<dbReference type="VEuPathDB" id="TriTrypDB:ADEAN_000062700"/>
<accession>A0A7G2C1U3</accession>